<comment type="caution">
    <text evidence="3">The sequence shown here is derived from an EMBL/GenBank/DDBJ whole genome shotgun (WGS) entry which is preliminary data.</text>
</comment>
<keyword evidence="1" id="KW-0539">Nucleus</keyword>
<dbReference type="AlphaFoldDB" id="A0A9P8W4C7"/>
<dbReference type="PANTHER" id="PTHR31644">
    <property type="entry name" value="TRANSCRIPTIONAL ACTIVATOR ARO80-RELATED"/>
    <property type="match status" value="1"/>
</dbReference>
<feature type="compositionally biased region" description="Polar residues" evidence="2">
    <location>
        <begin position="121"/>
        <end position="141"/>
    </location>
</feature>
<keyword evidence="4" id="KW-1185">Reference proteome</keyword>
<evidence type="ECO:0000313" key="4">
    <source>
        <dbReference type="Proteomes" id="UP000777438"/>
    </source>
</evidence>
<dbReference type="GO" id="GO:0005634">
    <property type="term" value="C:nucleus"/>
    <property type="evidence" value="ECO:0007669"/>
    <property type="project" value="TreeGrafter"/>
</dbReference>
<evidence type="ECO:0008006" key="5">
    <source>
        <dbReference type="Google" id="ProtNLM"/>
    </source>
</evidence>
<name>A0A9P8W4C7_9HYPO</name>
<proteinExistence type="predicted"/>
<dbReference type="GO" id="GO:0008270">
    <property type="term" value="F:zinc ion binding"/>
    <property type="evidence" value="ECO:0007669"/>
    <property type="project" value="InterPro"/>
</dbReference>
<gene>
    <name evidence="3" type="ORF">B0T10DRAFT_574562</name>
</gene>
<feature type="region of interest" description="Disordered" evidence="2">
    <location>
        <begin position="116"/>
        <end position="145"/>
    </location>
</feature>
<reference evidence="3 4" key="1">
    <citation type="journal article" date="2021" name="Nat. Commun.">
        <title>Genetic determinants of endophytism in the Arabidopsis root mycobiome.</title>
        <authorList>
            <person name="Mesny F."/>
            <person name="Miyauchi S."/>
            <person name="Thiergart T."/>
            <person name="Pickel B."/>
            <person name="Atanasova L."/>
            <person name="Karlsson M."/>
            <person name="Huettel B."/>
            <person name="Barry K.W."/>
            <person name="Haridas S."/>
            <person name="Chen C."/>
            <person name="Bauer D."/>
            <person name="Andreopoulos W."/>
            <person name="Pangilinan J."/>
            <person name="LaButti K."/>
            <person name="Riley R."/>
            <person name="Lipzen A."/>
            <person name="Clum A."/>
            <person name="Drula E."/>
            <person name="Henrissat B."/>
            <person name="Kohler A."/>
            <person name="Grigoriev I.V."/>
            <person name="Martin F.M."/>
            <person name="Hacquard S."/>
        </authorList>
    </citation>
    <scope>NUCLEOTIDE SEQUENCE [LARGE SCALE GENOMIC DNA]</scope>
    <source>
        <strain evidence="3 4">MPI-CAGE-CH-0241</strain>
    </source>
</reference>
<evidence type="ECO:0000256" key="2">
    <source>
        <dbReference type="SAM" id="MobiDB-lite"/>
    </source>
</evidence>
<evidence type="ECO:0000313" key="3">
    <source>
        <dbReference type="EMBL" id="KAH6887518.1"/>
    </source>
</evidence>
<dbReference type="Proteomes" id="UP000777438">
    <property type="component" value="Unassembled WGS sequence"/>
</dbReference>
<dbReference type="OrthoDB" id="5818554at2759"/>
<dbReference type="InterPro" id="IPR001138">
    <property type="entry name" value="Zn2Cys6_DnaBD"/>
</dbReference>
<dbReference type="InterPro" id="IPR052780">
    <property type="entry name" value="AAA_Catabolism_Regulators"/>
</dbReference>
<dbReference type="CDD" id="cd12148">
    <property type="entry name" value="fungal_TF_MHR"/>
    <property type="match status" value="1"/>
</dbReference>
<feature type="region of interest" description="Disordered" evidence="2">
    <location>
        <begin position="436"/>
        <end position="456"/>
    </location>
</feature>
<evidence type="ECO:0000256" key="1">
    <source>
        <dbReference type="ARBA" id="ARBA00023242"/>
    </source>
</evidence>
<dbReference type="EMBL" id="JAGPYM010000014">
    <property type="protein sequence ID" value="KAH6887518.1"/>
    <property type="molecule type" value="Genomic_DNA"/>
</dbReference>
<sequence>MTRGLGLRQYRACTRCRSRKTRCDLCVVCLHYPAIDQLRSIRFHPIRRHRQQKRRSFHEPAPSTLSSDHVSPRQAKVNDETLHDNLQNPYDALLILAHTAGQSDAHEAMNVCRGNEADGKTNGSADATISSSRAQIQNDDSNAPLRERTIDPTLLIHLLSVYADNYHPFFPIVPANVLRPECILNSIRNESFLLSSVLVVASKDRNDVGNLHKSIWNYMRQLILDVVLGMASIRNVGCVEGLLLLGEWTLLNQGHTDNGGLAVRLAYLLRLEDSSFKGADGEVDASIQRERLAWTFTYLSDRQISIRMGQAFWCRGPALSARFTANDFPALQPRHPYDENFASLIQAQVELTTIFGNAHDILFASRSRTAEIMMRGDYTKYVDDTSRAMQAWQHAWRSLAVSPHLKSCLTLMQEYLRLYFNAFAFQVVLYRASRKSASGSDQDDSGRPGIAFPDSSMASPDAKSIYEAVNAAENLLQIVVEDIGPEKHLRYMPARFYLYEIHSSVFLYKAHASGAISSGRYAHTASLMQRFIAALKAAAVDDNHITPRYAKLLERLWFHRPETALGTHVDAEHDVENASIGFCDSLAMLGTDLSRTQVGVFDDISLQPFDCTDTMDGLFAIPPVFPWDQCGFLSAV</sequence>
<accession>A0A9P8W4C7</accession>
<feature type="region of interest" description="Disordered" evidence="2">
    <location>
        <begin position="49"/>
        <end position="74"/>
    </location>
</feature>
<protein>
    <recommendedName>
        <fullName evidence="5">Zn(2)-C6 fungal-type domain-containing protein</fullName>
    </recommendedName>
</protein>
<dbReference type="PANTHER" id="PTHR31644:SF1">
    <property type="entry name" value="ZN(II)2CYS6 TRANSCRIPTION FACTOR (EUROFUNG)"/>
    <property type="match status" value="1"/>
</dbReference>
<dbReference type="CDD" id="cd00067">
    <property type="entry name" value="GAL4"/>
    <property type="match status" value="1"/>
</dbReference>
<organism evidence="3 4">
    <name type="scientific">Thelonectria olida</name>
    <dbReference type="NCBI Taxonomy" id="1576542"/>
    <lineage>
        <taxon>Eukaryota</taxon>
        <taxon>Fungi</taxon>
        <taxon>Dikarya</taxon>
        <taxon>Ascomycota</taxon>
        <taxon>Pezizomycotina</taxon>
        <taxon>Sordariomycetes</taxon>
        <taxon>Hypocreomycetidae</taxon>
        <taxon>Hypocreales</taxon>
        <taxon>Nectriaceae</taxon>
        <taxon>Thelonectria</taxon>
    </lineage>
</organism>
<dbReference type="GO" id="GO:0000981">
    <property type="term" value="F:DNA-binding transcription factor activity, RNA polymerase II-specific"/>
    <property type="evidence" value="ECO:0007669"/>
    <property type="project" value="InterPro"/>
</dbReference>